<gene>
    <name evidence="9" type="ORF">Ae201684_009986</name>
</gene>
<dbReference type="CDD" id="cd00051">
    <property type="entry name" value="EFh"/>
    <property type="match status" value="1"/>
</dbReference>
<feature type="transmembrane region" description="Helical" evidence="7">
    <location>
        <begin position="399"/>
        <end position="419"/>
    </location>
</feature>
<accession>A0A6G0X019</accession>
<dbReference type="Gene3D" id="3.40.50.300">
    <property type="entry name" value="P-loop containing nucleotide triphosphate hydrolases"/>
    <property type="match status" value="1"/>
</dbReference>
<evidence type="ECO:0000313" key="10">
    <source>
        <dbReference type="Proteomes" id="UP000481153"/>
    </source>
</evidence>
<dbReference type="InterPro" id="IPR018247">
    <property type="entry name" value="EF_Hand_1_Ca_BS"/>
</dbReference>
<feature type="transmembrane region" description="Helical" evidence="7">
    <location>
        <begin position="469"/>
        <end position="493"/>
    </location>
</feature>
<evidence type="ECO:0000256" key="5">
    <source>
        <dbReference type="ARBA" id="ARBA00023136"/>
    </source>
</evidence>
<dbReference type="PANTHER" id="PTHR28128:SF1">
    <property type="entry name" value="GOLGI APPARATUS MEMBRANE PROTEIN TVP15"/>
    <property type="match status" value="1"/>
</dbReference>
<evidence type="ECO:0000256" key="4">
    <source>
        <dbReference type="ARBA" id="ARBA00022989"/>
    </source>
</evidence>
<keyword evidence="5 7" id="KW-0472">Membrane</keyword>
<feature type="domain" description="EF-hand" evidence="8">
    <location>
        <begin position="769"/>
        <end position="804"/>
    </location>
</feature>
<evidence type="ECO:0000259" key="8">
    <source>
        <dbReference type="PROSITE" id="PS50222"/>
    </source>
</evidence>
<evidence type="ECO:0000256" key="1">
    <source>
        <dbReference type="ARBA" id="ARBA00004141"/>
    </source>
</evidence>
<feature type="transmembrane region" description="Helical" evidence="7">
    <location>
        <begin position="669"/>
        <end position="686"/>
    </location>
</feature>
<sequence>MVRSKQWVLLGAPSAEKTALCKRLAEIFSLSYVSVDSEDLSVDTDALLAQLKQTQTDWILDSFPQTLDQATALKQDVNARPNLVFALRTAPAEEALEKIVKVFSCPVIYLDNLELDDDSLQAAIEDARKDPEWIDRLQAVPCLASDPSALLDISSVARKLPLERQTSAVTLLASLLRGEPRAFVADDTTSTMHAVDIYTRVEKPTQGVIAMNLAPELRAMLPFVEKLPPQALVTMAPLAHEIVQESRSGAITPATAVKVHQAFFQLSEKDRAQLVRVLPPEEKELATHVVEATEGLSPRGVETVVQLMLQTHDSQQQQQLPPRPNDYGTIASAREQPPHLPPDSVMTTLALAATKAHGRRLFRWVQSAPTSLRVLTFLSSALLLVTSIVALVLDLLSGQIAAVVVNAWIVFFALLLVSLEVKITAVEMHVSTAITAHFPLVATASGRGCFLLFVATLAVSLVAKASWQNALLCGAGVVAAVVALWSITLSSVASHQFNLLRTRIESLSELEKIFEQVVDDNDAANELDIDGLSRLCLHLKWPIDAAFLDTILRDLDLDNTNGVSLSDLQIWWSQTQIDTSVSIQMSMKAAIKPPSALKLVNWLAGVLVFTTGVVGNVVTLRTRSLGEATINVVVNLWLIVFGLLVVVLETPPSWLHLVMQLKLFMTEHFARFLDSIFGRALFYFFAGTVTISTYTADHLLPLFSGSALVLLSLVNSIVGKQAKAAFLALARTVNVSAIARIFADGDLDRDGVWSLEELDKFCTASGIQLSRPQWELLVDEMDRDHSGVISLHEFTTWVERQHPSAIDQLV</sequence>
<keyword evidence="10" id="KW-1185">Reference proteome</keyword>
<feature type="transmembrane region" description="Helical" evidence="7">
    <location>
        <begin position="698"/>
        <end position="718"/>
    </location>
</feature>
<reference evidence="9 10" key="1">
    <citation type="submission" date="2019-07" db="EMBL/GenBank/DDBJ databases">
        <title>Genomics analysis of Aphanomyces spp. identifies a new class of oomycete effector associated with host adaptation.</title>
        <authorList>
            <person name="Gaulin E."/>
        </authorList>
    </citation>
    <scope>NUCLEOTIDE SEQUENCE [LARGE SCALE GENOMIC DNA]</scope>
    <source>
        <strain evidence="9 10">ATCC 201684</strain>
    </source>
</reference>
<feature type="region of interest" description="Disordered" evidence="6">
    <location>
        <begin position="312"/>
        <end position="340"/>
    </location>
</feature>
<dbReference type="PANTHER" id="PTHR28128">
    <property type="entry name" value="GOLGI APPARATUS MEMBRANE PROTEIN TVP15"/>
    <property type="match status" value="1"/>
</dbReference>
<evidence type="ECO:0000256" key="2">
    <source>
        <dbReference type="ARBA" id="ARBA00022692"/>
    </source>
</evidence>
<comment type="subcellular location">
    <subcellularLocation>
        <location evidence="1">Membrane</location>
        <topology evidence="1">Multi-pass membrane protein</topology>
    </subcellularLocation>
</comment>
<dbReference type="Pfam" id="PF13499">
    <property type="entry name" value="EF-hand_7"/>
    <property type="match status" value="1"/>
</dbReference>
<organism evidence="9 10">
    <name type="scientific">Aphanomyces euteiches</name>
    <dbReference type="NCBI Taxonomy" id="100861"/>
    <lineage>
        <taxon>Eukaryota</taxon>
        <taxon>Sar</taxon>
        <taxon>Stramenopiles</taxon>
        <taxon>Oomycota</taxon>
        <taxon>Saprolegniomycetes</taxon>
        <taxon>Saprolegniales</taxon>
        <taxon>Verrucalvaceae</taxon>
        <taxon>Aphanomyces</taxon>
    </lineage>
</organism>
<dbReference type="SUPFAM" id="SSF47473">
    <property type="entry name" value="EF-hand"/>
    <property type="match status" value="1"/>
</dbReference>
<evidence type="ECO:0000256" key="3">
    <source>
        <dbReference type="ARBA" id="ARBA00022837"/>
    </source>
</evidence>
<dbReference type="InterPro" id="IPR027417">
    <property type="entry name" value="P-loop_NTPase"/>
</dbReference>
<dbReference type="AlphaFoldDB" id="A0A6G0X019"/>
<dbReference type="PROSITE" id="PS00018">
    <property type="entry name" value="EF_HAND_1"/>
    <property type="match status" value="1"/>
</dbReference>
<dbReference type="VEuPathDB" id="FungiDB:AeMF1_018605"/>
<keyword evidence="2 7" id="KW-0812">Transmembrane</keyword>
<evidence type="ECO:0000256" key="7">
    <source>
        <dbReference type="SAM" id="Phobius"/>
    </source>
</evidence>
<dbReference type="InterPro" id="IPR013714">
    <property type="entry name" value="Golgi_TVP15"/>
</dbReference>
<dbReference type="EMBL" id="VJMJ01000126">
    <property type="protein sequence ID" value="KAF0733167.1"/>
    <property type="molecule type" value="Genomic_DNA"/>
</dbReference>
<comment type="caution">
    <text evidence="9">The sequence shown here is derived from an EMBL/GenBank/DDBJ whole genome shotgun (WGS) entry which is preliminary data.</text>
</comment>
<evidence type="ECO:0000313" key="9">
    <source>
        <dbReference type="EMBL" id="KAF0733167.1"/>
    </source>
</evidence>
<feature type="transmembrane region" description="Helical" evidence="7">
    <location>
        <begin position="372"/>
        <end position="393"/>
    </location>
</feature>
<dbReference type="GO" id="GO:0005509">
    <property type="term" value="F:calcium ion binding"/>
    <property type="evidence" value="ECO:0007669"/>
    <property type="project" value="InterPro"/>
</dbReference>
<protein>
    <recommendedName>
        <fullName evidence="8">EF-hand domain-containing protein</fullName>
    </recommendedName>
</protein>
<dbReference type="Gene3D" id="1.10.238.10">
    <property type="entry name" value="EF-hand"/>
    <property type="match status" value="1"/>
</dbReference>
<dbReference type="PROSITE" id="PS50222">
    <property type="entry name" value="EF_HAND_2"/>
    <property type="match status" value="1"/>
</dbReference>
<dbReference type="GO" id="GO:0016020">
    <property type="term" value="C:membrane"/>
    <property type="evidence" value="ECO:0007669"/>
    <property type="project" value="UniProtKB-SubCell"/>
</dbReference>
<dbReference type="InterPro" id="IPR011992">
    <property type="entry name" value="EF-hand-dom_pair"/>
</dbReference>
<dbReference type="SMART" id="SM00054">
    <property type="entry name" value="EFh"/>
    <property type="match status" value="3"/>
</dbReference>
<evidence type="ECO:0000256" key="6">
    <source>
        <dbReference type="SAM" id="MobiDB-lite"/>
    </source>
</evidence>
<feature type="transmembrane region" description="Helical" evidence="7">
    <location>
        <begin position="599"/>
        <end position="618"/>
    </location>
</feature>
<feature type="transmembrane region" description="Helical" evidence="7">
    <location>
        <begin position="630"/>
        <end position="648"/>
    </location>
</feature>
<feature type="transmembrane region" description="Helical" evidence="7">
    <location>
        <begin position="440"/>
        <end position="463"/>
    </location>
</feature>
<dbReference type="InterPro" id="IPR002048">
    <property type="entry name" value="EF_hand_dom"/>
</dbReference>
<keyword evidence="4 7" id="KW-1133">Transmembrane helix</keyword>
<proteinExistence type="predicted"/>
<keyword evidence="3" id="KW-0106">Calcium</keyword>
<name>A0A6G0X019_9STRA</name>
<dbReference type="SUPFAM" id="SSF52540">
    <property type="entry name" value="P-loop containing nucleoside triphosphate hydrolases"/>
    <property type="match status" value="1"/>
</dbReference>
<dbReference type="Proteomes" id="UP000481153">
    <property type="component" value="Unassembled WGS sequence"/>
</dbReference>